<accession>A0A6M2CHP3</accession>
<dbReference type="InterPro" id="IPR000734">
    <property type="entry name" value="TAG_lipase"/>
</dbReference>
<evidence type="ECO:0000259" key="6">
    <source>
        <dbReference type="Pfam" id="PF00151"/>
    </source>
</evidence>
<comment type="subcellular location">
    <subcellularLocation>
        <location evidence="1">Secreted</location>
    </subcellularLocation>
</comment>
<evidence type="ECO:0000256" key="4">
    <source>
        <dbReference type="RuleBase" id="RU004262"/>
    </source>
</evidence>
<dbReference type="PRINTS" id="PR00821">
    <property type="entry name" value="TAGLIPASE"/>
</dbReference>
<dbReference type="GO" id="GO:0016298">
    <property type="term" value="F:lipase activity"/>
    <property type="evidence" value="ECO:0007669"/>
    <property type="project" value="InterPro"/>
</dbReference>
<dbReference type="FunFam" id="3.40.50.1820:FF:000537">
    <property type="entry name" value="Ves G 1 allergen, putative"/>
    <property type="match status" value="1"/>
</dbReference>
<evidence type="ECO:0000313" key="7">
    <source>
        <dbReference type="EMBL" id="NOV32857.1"/>
    </source>
</evidence>
<proteinExistence type="inferred from homology"/>
<feature type="domain" description="Lipase" evidence="6">
    <location>
        <begin position="81"/>
        <end position="395"/>
    </location>
</feature>
<protein>
    <submittedName>
        <fullName evidence="7">Putative lipase</fullName>
    </submittedName>
</protein>
<organism evidence="7">
    <name type="scientific">Rhipicephalus microplus</name>
    <name type="common">Cattle tick</name>
    <name type="synonym">Boophilus microplus</name>
    <dbReference type="NCBI Taxonomy" id="6941"/>
    <lineage>
        <taxon>Eukaryota</taxon>
        <taxon>Metazoa</taxon>
        <taxon>Ecdysozoa</taxon>
        <taxon>Arthropoda</taxon>
        <taxon>Chelicerata</taxon>
        <taxon>Arachnida</taxon>
        <taxon>Acari</taxon>
        <taxon>Parasitiformes</taxon>
        <taxon>Ixodida</taxon>
        <taxon>Ixodoidea</taxon>
        <taxon>Ixodidae</taxon>
        <taxon>Rhipicephalinae</taxon>
        <taxon>Rhipicephalus</taxon>
        <taxon>Boophilus</taxon>
    </lineage>
</organism>
<keyword evidence="3" id="KW-0964">Secreted</keyword>
<feature type="chain" id="PRO_5026688406" evidence="5">
    <location>
        <begin position="17"/>
        <end position="398"/>
    </location>
</feature>
<reference evidence="7" key="1">
    <citation type="submission" date="2019-09" db="EMBL/GenBank/DDBJ databases">
        <title>Organ-specific transcriptomic study of the physiology of the cattle tick, Rhipicephalus microplus.</title>
        <authorList>
            <person name="Tirloni L."/>
            <person name="Braz G."/>
            <person name="Gandara A.C.P."/>
            <person name="Sabadin G.A."/>
            <person name="da Silva R.M."/>
            <person name="Guizzo M.G."/>
            <person name="Machado J.A."/>
            <person name="Costa E.P."/>
            <person name="Gomes H.F."/>
            <person name="Moraes J."/>
            <person name="Mota M.B.S."/>
            <person name="Mesquita R.D."/>
            <person name="Alvarenga P.H."/>
            <person name="Alves F."/>
            <person name="Seixas A."/>
            <person name="da Fonseca R.N."/>
            <person name="Fogaca A."/>
            <person name="Logullo C."/>
            <person name="Tanaka A."/>
            <person name="Daffre S."/>
            <person name="Termignoni C."/>
            <person name="Vaz I.S.Jr."/>
            <person name="Oliveira P.L."/>
            <person name="Ribeiro J.M."/>
        </authorList>
    </citation>
    <scope>NUCLEOTIDE SEQUENCE</scope>
    <source>
        <strain evidence="7">Porto Alegre</strain>
    </source>
</reference>
<evidence type="ECO:0000256" key="2">
    <source>
        <dbReference type="ARBA" id="ARBA00010701"/>
    </source>
</evidence>
<evidence type="ECO:0000256" key="1">
    <source>
        <dbReference type="ARBA" id="ARBA00004613"/>
    </source>
</evidence>
<dbReference type="GO" id="GO:0005615">
    <property type="term" value="C:extracellular space"/>
    <property type="evidence" value="ECO:0007669"/>
    <property type="project" value="TreeGrafter"/>
</dbReference>
<evidence type="ECO:0000256" key="5">
    <source>
        <dbReference type="SAM" id="SignalP"/>
    </source>
</evidence>
<dbReference type="VEuPathDB" id="VectorBase:LOC119187622"/>
<dbReference type="InterPro" id="IPR029058">
    <property type="entry name" value="AB_hydrolase_fold"/>
</dbReference>
<dbReference type="OrthoDB" id="6422033at2759"/>
<dbReference type="SUPFAM" id="SSF53474">
    <property type="entry name" value="alpha/beta-Hydrolases"/>
    <property type="match status" value="1"/>
</dbReference>
<comment type="similarity">
    <text evidence="2 4">Belongs to the AB hydrolase superfamily. Lipase family.</text>
</comment>
<dbReference type="InterPro" id="IPR013818">
    <property type="entry name" value="Lipase"/>
</dbReference>
<dbReference type="Gene3D" id="3.40.50.1820">
    <property type="entry name" value="alpha/beta hydrolase"/>
    <property type="match status" value="1"/>
</dbReference>
<dbReference type="PANTHER" id="PTHR11610">
    <property type="entry name" value="LIPASE"/>
    <property type="match status" value="1"/>
</dbReference>
<dbReference type="GO" id="GO:0016042">
    <property type="term" value="P:lipid catabolic process"/>
    <property type="evidence" value="ECO:0007669"/>
    <property type="project" value="TreeGrafter"/>
</dbReference>
<evidence type="ECO:0000256" key="3">
    <source>
        <dbReference type="ARBA" id="ARBA00022525"/>
    </source>
</evidence>
<keyword evidence="5" id="KW-0732">Signal</keyword>
<dbReference type="InterPro" id="IPR033906">
    <property type="entry name" value="Lipase_N"/>
</dbReference>
<dbReference type="Pfam" id="PF00151">
    <property type="entry name" value="Lipase"/>
    <property type="match status" value="1"/>
</dbReference>
<name>A0A6M2CHP3_RHIMP</name>
<dbReference type="PANTHER" id="PTHR11610:SF173">
    <property type="entry name" value="LIPASE DOMAIN-CONTAINING PROTEIN-RELATED"/>
    <property type="match status" value="1"/>
</dbReference>
<dbReference type="EMBL" id="GHWJ01000120">
    <property type="protein sequence ID" value="NOV32857.1"/>
    <property type="molecule type" value="Transcribed_RNA"/>
</dbReference>
<dbReference type="CDD" id="cd00707">
    <property type="entry name" value="Pancreat_lipase_like"/>
    <property type="match status" value="1"/>
</dbReference>
<dbReference type="AlphaFoldDB" id="A0A6M2CHP3"/>
<feature type="signal peptide" evidence="5">
    <location>
        <begin position="1"/>
        <end position="16"/>
    </location>
</feature>
<sequence length="398" mass="44017">MLLKLCLVALLVTSHAATREENLYREKLKSHARDQTEGCCSDLNMISAEELKWGKRMLRNIHLANEAVKKLPKGALYSDDSVCYGEVGCFDRLGGKFSHFASSPKSPEVIGTTFLLYSRLNKDEPVVLDYADNATLNGTHFKETKELVFVIHGFGASASKKWVLNMKEAFLNLKDVNLVLVDWSKGCKAPDYISAAANSALVGRQVSLLIQKLTRAYPHTVTASKTYLVGFSLGAQVAGFCGRHFFNATGTKIGRITALGAAGPLFETYDFQVCKDDAEYVDAIHTTAGSNVLAGLLGIESPFGHVNFYPNGGKSQPGCWFFDLFCPHRRSVQYFIESMHEKRHCLFKSRPCESIDSFLDSKCNSTGPHGEMGYFSHDAEGRGAQFLWTNENDPFCKA</sequence>